<dbReference type="Proteomes" id="UP000783934">
    <property type="component" value="Unassembled WGS sequence"/>
</dbReference>
<reference evidence="8 9" key="1">
    <citation type="submission" date="2020-03" db="EMBL/GenBank/DDBJ databases">
        <title>Genomic Encyclopedia of Type Strains, Phase IV (KMG-IV): sequencing the most valuable type-strain genomes for metagenomic binning, comparative biology and taxonomic classification.</title>
        <authorList>
            <person name="Goeker M."/>
        </authorList>
    </citation>
    <scope>NUCLEOTIDE SEQUENCE [LARGE SCALE GENOMIC DNA]</scope>
    <source>
        <strain evidence="8 9">DSM 26613</strain>
    </source>
</reference>
<gene>
    <name evidence="8" type="ORF">GGR41_000728</name>
</gene>
<dbReference type="PANTHER" id="PTHR32179:SF4">
    <property type="entry name" value="PYROPHOSPHORYLASE MODD-RELATED"/>
    <property type="match status" value="1"/>
</dbReference>
<evidence type="ECO:0000256" key="5">
    <source>
        <dbReference type="PIRNR" id="PIRNR006250"/>
    </source>
</evidence>
<keyword evidence="3 5" id="KW-0328">Glycosyltransferase</keyword>
<dbReference type="InterPro" id="IPR036068">
    <property type="entry name" value="Nicotinate_pribotase-like_C"/>
</dbReference>
<dbReference type="SUPFAM" id="SSF54675">
    <property type="entry name" value="Nicotinate/Quinolinate PRTase N-terminal domain-like"/>
    <property type="match status" value="1"/>
</dbReference>
<comment type="caution">
    <text evidence="8">The sequence shown here is derived from an EMBL/GenBank/DDBJ whole genome shotgun (WGS) entry which is preliminary data.</text>
</comment>
<dbReference type="InterPro" id="IPR022412">
    <property type="entry name" value="Quinolinate_PRibosylTrfase_N"/>
</dbReference>
<keyword evidence="4 5" id="KW-0808">Transferase</keyword>
<dbReference type="GO" id="GO:0016757">
    <property type="term" value="F:glycosyltransferase activity"/>
    <property type="evidence" value="ECO:0007669"/>
    <property type="project" value="UniProtKB-KW"/>
</dbReference>
<evidence type="ECO:0000256" key="4">
    <source>
        <dbReference type="ARBA" id="ARBA00022679"/>
    </source>
</evidence>
<dbReference type="EMBL" id="JAATIZ010000001">
    <property type="protein sequence ID" value="NJB64507.1"/>
    <property type="molecule type" value="Genomic_DNA"/>
</dbReference>
<evidence type="ECO:0000313" key="9">
    <source>
        <dbReference type="Proteomes" id="UP000783934"/>
    </source>
</evidence>
<keyword evidence="9" id="KW-1185">Reference proteome</keyword>
<dbReference type="InterPro" id="IPR006242">
    <property type="entry name" value="ModD"/>
</dbReference>
<dbReference type="RefSeq" id="WP_229711148.1">
    <property type="nucleotide sequence ID" value="NZ_BMCQ01000004.1"/>
</dbReference>
<feature type="domain" description="Quinolinate phosphoribosyl transferase C-terminal" evidence="6">
    <location>
        <begin position="109"/>
        <end position="279"/>
    </location>
</feature>
<dbReference type="Gene3D" id="3.90.1170.20">
    <property type="entry name" value="Quinolinate phosphoribosyl transferase, N-terminal domain"/>
    <property type="match status" value="1"/>
</dbReference>
<evidence type="ECO:0000259" key="6">
    <source>
        <dbReference type="Pfam" id="PF01729"/>
    </source>
</evidence>
<dbReference type="Pfam" id="PF01729">
    <property type="entry name" value="QRPTase_C"/>
    <property type="match status" value="1"/>
</dbReference>
<comment type="similarity">
    <text evidence="1 5">Belongs to the NadC/ModD family.</text>
</comment>
<evidence type="ECO:0000256" key="2">
    <source>
        <dbReference type="ARBA" id="ARBA00019205"/>
    </source>
</evidence>
<dbReference type="InterPro" id="IPR002638">
    <property type="entry name" value="Quinolinate_PRibosylTrfase_C"/>
</dbReference>
<dbReference type="PANTHER" id="PTHR32179">
    <property type="entry name" value="NICOTINATE-NUCLEOTIDE PYROPHOSPHORYLASE [CARBOXYLATING]"/>
    <property type="match status" value="1"/>
</dbReference>
<evidence type="ECO:0000256" key="1">
    <source>
        <dbReference type="ARBA" id="ARBA00009400"/>
    </source>
</evidence>
<dbReference type="NCBIfam" id="TIGR01334">
    <property type="entry name" value="modD"/>
    <property type="match status" value="1"/>
</dbReference>
<dbReference type="InterPro" id="IPR027277">
    <property type="entry name" value="NadC/ModD"/>
</dbReference>
<protein>
    <recommendedName>
        <fullName evidence="2">Putative pyrophosphorylase ModD</fullName>
    </recommendedName>
</protein>
<feature type="domain" description="Quinolinate phosphoribosyl transferase N-terminal" evidence="7">
    <location>
        <begin position="24"/>
        <end position="107"/>
    </location>
</feature>
<accession>A0ABX0WPP9</accession>
<organism evidence="8 9">
    <name type="scientific">Paenalcaligenes hominis</name>
    <dbReference type="NCBI Taxonomy" id="643674"/>
    <lineage>
        <taxon>Bacteria</taxon>
        <taxon>Pseudomonadati</taxon>
        <taxon>Pseudomonadota</taxon>
        <taxon>Betaproteobacteria</taxon>
        <taxon>Burkholderiales</taxon>
        <taxon>Alcaligenaceae</taxon>
        <taxon>Paenalcaligenes</taxon>
    </lineage>
</organism>
<dbReference type="InterPro" id="IPR013785">
    <property type="entry name" value="Aldolase_TIM"/>
</dbReference>
<evidence type="ECO:0000259" key="7">
    <source>
        <dbReference type="Pfam" id="PF02749"/>
    </source>
</evidence>
<evidence type="ECO:0000256" key="3">
    <source>
        <dbReference type="ARBA" id="ARBA00022676"/>
    </source>
</evidence>
<proteinExistence type="inferred from homology"/>
<name>A0ABX0WPP9_9BURK</name>
<evidence type="ECO:0000313" key="8">
    <source>
        <dbReference type="EMBL" id="NJB64507.1"/>
    </source>
</evidence>
<dbReference type="InterPro" id="IPR037128">
    <property type="entry name" value="Quinolinate_PRibosylTase_N_sf"/>
</dbReference>
<dbReference type="Gene3D" id="3.20.20.70">
    <property type="entry name" value="Aldolase class I"/>
    <property type="match status" value="1"/>
</dbReference>
<sequence length="285" mass="30788">MMNSVFFDHATIDRWINEDAPFLDLTSHMLGIGAADAYIEFTIRHEGVAACTEEVNRILTHCGAQSIESKASGTQVQAGDVLLRGHGPAHAVLRAWKVGQNLLEYSCGVARQAARMYQKIQQHDPSMALLTTRKHAPGLRALALKSTICAGALPHRLGLSETVLVFPQHIALLGGWEALKKQLVTQKAGFAEKKVVIEAQNQEEALLAIEAGADVVQFDKATPAELQAWLPALRQQWPQGVFLAAGGIKLDNIEGYAHTGVDALVTSALHYAPPADIGVHIYPDA</sequence>
<dbReference type="SUPFAM" id="SSF51690">
    <property type="entry name" value="Nicotinate/Quinolinate PRTase C-terminal domain-like"/>
    <property type="match status" value="1"/>
</dbReference>
<dbReference type="PIRSF" id="PIRSF006250">
    <property type="entry name" value="NadC_ModD"/>
    <property type="match status" value="1"/>
</dbReference>
<dbReference type="Pfam" id="PF02749">
    <property type="entry name" value="QRPTase_N"/>
    <property type="match status" value="1"/>
</dbReference>